<dbReference type="Proteomes" id="UP000053558">
    <property type="component" value="Unassembled WGS sequence"/>
</dbReference>
<comment type="similarity">
    <text evidence="3 9">Belongs to the 2-oxoacid dehydrogenase family.</text>
</comment>
<dbReference type="InterPro" id="IPR001078">
    <property type="entry name" value="2-oxoacid_DH_actylTfrase"/>
</dbReference>
<dbReference type="AlphaFoldDB" id="A0A5M3N3S3"/>
<organism evidence="13 14">
    <name type="scientific">Coniophora puteana (strain RWD-64-598)</name>
    <name type="common">Brown rot fungus</name>
    <dbReference type="NCBI Taxonomy" id="741705"/>
    <lineage>
        <taxon>Eukaryota</taxon>
        <taxon>Fungi</taxon>
        <taxon>Dikarya</taxon>
        <taxon>Basidiomycota</taxon>
        <taxon>Agaricomycotina</taxon>
        <taxon>Agaricomycetes</taxon>
        <taxon>Agaricomycetidae</taxon>
        <taxon>Boletales</taxon>
        <taxon>Coniophorineae</taxon>
        <taxon>Coniophoraceae</taxon>
        <taxon>Coniophora</taxon>
    </lineage>
</organism>
<name>A0A5M3N3S3_CONPW</name>
<keyword evidence="8 9" id="KW-0012">Acyltransferase</keyword>
<dbReference type="SUPFAM" id="SSF51230">
    <property type="entry name" value="Single hybrid motif"/>
    <property type="match status" value="1"/>
</dbReference>
<dbReference type="SUPFAM" id="SSF47005">
    <property type="entry name" value="Peripheral subunit-binding domain of 2-oxo acid dehydrogenase complex"/>
    <property type="match status" value="1"/>
</dbReference>
<evidence type="ECO:0000259" key="11">
    <source>
        <dbReference type="PROSITE" id="PS50968"/>
    </source>
</evidence>
<evidence type="ECO:0000256" key="1">
    <source>
        <dbReference type="ARBA" id="ARBA00001938"/>
    </source>
</evidence>
<feature type="region of interest" description="Disordered" evidence="10">
    <location>
        <begin position="340"/>
        <end position="361"/>
    </location>
</feature>
<dbReference type="CDD" id="cd06849">
    <property type="entry name" value="lipoyl_domain"/>
    <property type="match status" value="1"/>
</dbReference>
<keyword evidence="4 9" id="KW-0808">Transferase</keyword>
<dbReference type="Gene3D" id="4.10.320.10">
    <property type="entry name" value="E3-binding domain"/>
    <property type="match status" value="1"/>
</dbReference>
<evidence type="ECO:0000256" key="6">
    <source>
        <dbReference type="ARBA" id="ARBA00022946"/>
    </source>
</evidence>
<evidence type="ECO:0000256" key="3">
    <source>
        <dbReference type="ARBA" id="ARBA00007317"/>
    </source>
</evidence>
<dbReference type="InterPro" id="IPR023213">
    <property type="entry name" value="CAT-like_dom_sf"/>
</dbReference>
<dbReference type="OMA" id="MPFCIKA"/>
<dbReference type="PANTHER" id="PTHR43178:SF5">
    <property type="entry name" value="LIPOAMIDE ACYLTRANSFERASE COMPONENT OF BRANCHED-CHAIN ALPHA-KETO ACID DEHYDROGENASE COMPLEX, MITOCHONDRIAL"/>
    <property type="match status" value="1"/>
</dbReference>
<accession>A0A5M3N3S3</accession>
<dbReference type="Gene3D" id="2.40.50.100">
    <property type="match status" value="1"/>
</dbReference>
<dbReference type="PANTHER" id="PTHR43178">
    <property type="entry name" value="DIHYDROLIPOAMIDE ACETYLTRANSFERASE COMPONENT OF PYRUVATE DEHYDROGENASE COMPLEX"/>
    <property type="match status" value="1"/>
</dbReference>
<keyword evidence="14" id="KW-1185">Reference proteome</keyword>
<dbReference type="PROSITE" id="PS50968">
    <property type="entry name" value="BIOTINYL_LIPOYL"/>
    <property type="match status" value="1"/>
</dbReference>
<comment type="subcellular location">
    <subcellularLocation>
        <location evidence="2">Mitochondrion matrix</location>
    </subcellularLocation>
</comment>
<dbReference type="InterPro" id="IPR011053">
    <property type="entry name" value="Single_hybrid_motif"/>
</dbReference>
<dbReference type="InterPro" id="IPR004167">
    <property type="entry name" value="PSBD"/>
</dbReference>
<dbReference type="Gene3D" id="3.30.559.10">
    <property type="entry name" value="Chloramphenicol acetyltransferase-like domain"/>
    <property type="match status" value="1"/>
</dbReference>
<evidence type="ECO:0000313" key="13">
    <source>
        <dbReference type="EMBL" id="EIW86008.1"/>
    </source>
</evidence>
<evidence type="ECO:0000256" key="9">
    <source>
        <dbReference type="RuleBase" id="RU003423"/>
    </source>
</evidence>
<keyword evidence="5 9" id="KW-0450">Lipoyl</keyword>
<feature type="compositionally biased region" description="Low complexity" evidence="10">
    <location>
        <begin position="265"/>
        <end position="276"/>
    </location>
</feature>
<feature type="domain" description="Peripheral subunit-binding (PSBD)" evidence="12">
    <location>
        <begin position="216"/>
        <end position="254"/>
    </location>
</feature>
<dbReference type="EMBL" id="JH711573">
    <property type="protein sequence ID" value="EIW86008.1"/>
    <property type="molecule type" value="Genomic_DNA"/>
</dbReference>
<dbReference type="GO" id="GO:0031405">
    <property type="term" value="F:lipoic acid binding"/>
    <property type="evidence" value="ECO:0007669"/>
    <property type="project" value="TreeGrafter"/>
</dbReference>
<dbReference type="GO" id="GO:0045333">
    <property type="term" value="P:cellular respiration"/>
    <property type="evidence" value="ECO:0007669"/>
    <property type="project" value="UniProtKB-ARBA"/>
</dbReference>
<dbReference type="RefSeq" id="XP_007762978.1">
    <property type="nucleotide sequence ID" value="XM_007764788.1"/>
</dbReference>
<evidence type="ECO:0000256" key="2">
    <source>
        <dbReference type="ARBA" id="ARBA00004305"/>
    </source>
</evidence>
<dbReference type="KEGG" id="cput:CONPUDRAFT_133657"/>
<evidence type="ECO:0000313" key="14">
    <source>
        <dbReference type="Proteomes" id="UP000053558"/>
    </source>
</evidence>
<keyword evidence="7" id="KW-0496">Mitochondrion</keyword>
<feature type="region of interest" description="Disordered" evidence="10">
    <location>
        <begin position="257"/>
        <end position="276"/>
    </location>
</feature>
<comment type="cofactor">
    <cofactor evidence="1 9">
        <name>(R)-lipoate</name>
        <dbReference type="ChEBI" id="CHEBI:83088"/>
    </cofactor>
</comment>
<comment type="caution">
    <text evidence="13">The sequence shown here is derived from an EMBL/GenBank/DDBJ whole genome shotgun (WGS) entry which is preliminary data.</text>
</comment>
<evidence type="ECO:0000259" key="12">
    <source>
        <dbReference type="PROSITE" id="PS51826"/>
    </source>
</evidence>
<dbReference type="InterPro" id="IPR050743">
    <property type="entry name" value="2-oxoacid_DH_E2_comp"/>
</dbReference>
<evidence type="ECO:0000256" key="10">
    <source>
        <dbReference type="SAM" id="MobiDB-lite"/>
    </source>
</evidence>
<dbReference type="InterPro" id="IPR036625">
    <property type="entry name" value="E3-bd_dom_sf"/>
</dbReference>
<protein>
    <recommendedName>
        <fullName evidence="9">Dihydrolipoamide acetyltransferase component of pyruvate dehydrogenase complex</fullName>
        <ecNumber evidence="9">2.3.1.-</ecNumber>
    </recommendedName>
</protein>
<evidence type="ECO:0000256" key="8">
    <source>
        <dbReference type="ARBA" id="ARBA00023315"/>
    </source>
</evidence>
<dbReference type="Pfam" id="PF02817">
    <property type="entry name" value="E3_binding"/>
    <property type="match status" value="1"/>
</dbReference>
<sequence length="559" mass="59998">MIIRPVRRLLHRPRAVSYFHSYQPCWASRKVLQKFKLADIGEGITECEVIKWNIKEQATIASFDPLCEVQSDKASVEITSPFDGVVTQLLVQEGEVAKVGQGLCMIEVDEEDLEGVSSDQIGSPEEPEPANANGERGSGNGSVGRRSTEGDHVVSNVLTQAEEGLGSPTSPSTLETEMASMSEPPERKRNLHPMDPNFKPSTSGLGSDASKSKDVLATPAVRHFAREKGVDLALVAPGSGRDGRVEKKNIEAFLARGASAPSPPSAESSVAQAPQPVQQDDVVVELGRTRYGMWKAMEKSLQIPHFGYSTSLDLTRLHALLPLLNTHIPTHFLPPSSRPTKDPYGGLVNPSALHPAPQGPDVPDGAHFTKLTYLPVLLKTLARAMMDWPILRASITPPSSPADKPILTIRPGADISLALSTPSGLYTPTLLGAQSHSVFSIASRVRHLAHLGRQTPVGLTPRDMPRRGGTVSVSNVGAVGAGESAHPVLVPGGGVAIVAVGRARWVWDVDAKAEGERRLRVPVSWSADHRVLEGAELAAFVECWRGWVEAPERMIGEGI</sequence>
<dbReference type="InterPro" id="IPR000089">
    <property type="entry name" value="Biotin_lipoyl"/>
</dbReference>
<dbReference type="GO" id="GO:0005759">
    <property type="term" value="C:mitochondrial matrix"/>
    <property type="evidence" value="ECO:0007669"/>
    <property type="project" value="UniProtKB-SubCell"/>
</dbReference>
<feature type="domain" description="Lipoyl-binding" evidence="11">
    <location>
        <begin position="32"/>
        <end position="107"/>
    </location>
</feature>
<dbReference type="Pfam" id="PF00198">
    <property type="entry name" value="2-oxoacid_dh"/>
    <property type="match status" value="1"/>
</dbReference>
<reference evidence="14" key="1">
    <citation type="journal article" date="2012" name="Science">
        <title>The Paleozoic origin of enzymatic lignin decomposition reconstructed from 31 fungal genomes.</title>
        <authorList>
            <person name="Floudas D."/>
            <person name="Binder M."/>
            <person name="Riley R."/>
            <person name="Barry K."/>
            <person name="Blanchette R.A."/>
            <person name="Henrissat B."/>
            <person name="Martinez A.T."/>
            <person name="Otillar R."/>
            <person name="Spatafora J.W."/>
            <person name="Yadav J.S."/>
            <person name="Aerts A."/>
            <person name="Benoit I."/>
            <person name="Boyd A."/>
            <person name="Carlson A."/>
            <person name="Copeland A."/>
            <person name="Coutinho P.M."/>
            <person name="de Vries R.P."/>
            <person name="Ferreira P."/>
            <person name="Findley K."/>
            <person name="Foster B."/>
            <person name="Gaskell J."/>
            <person name="Glotzer D."/>
            <person name="Gorecki P."/>
            <person name="Heitman J."/>
            <person name="Hesse C."/>
            <person name="Hori C."/>
            <person name="Igarashi K."/>
            <person name="Jurgens J.A."/>
            <person name="Kallen N."/>
            <person name="Kersten P."/>
            <person name="Kohler A."/>
            <person name="Kuees U."/>
            <person name="Kumar T.K.A."/>
            <person name="Kuo A."/>
            <person name="LaButti K."/>
            <person name="Larrondo L.F."/>
            <person name="Lindquist E."/>
            <person name="Ling A."/>
            <person name="Lombard V."/>
            <person name="Lucas S."/>
            <person name="Lundell T."/>
            <person name="Martin R."/>
            <person name="McLaughlin D.J."/>
            <person name="Morgenstern I."/>
            <person name="Morin E."/>
            <person name="Murat C."/>
            <person name="Nagy L.G."/>
            <person name="Nolan M."/>
            <person name="Ohm R.A."/>
            <person name="Patyshakuliyeva A."/>
            <person name="Rokas A."/>
            <person name="Ruiz-Duenas F.J."/>
            <person name="Sabat G."/>
            <person name="Salamov A."/>
            <person name="Samejima M."/>
            <person name="Schmutz J."/>
            <person name="Slot J.C."/>
            <person name="St John F."/>
            <person name="Stenlid J."/>
            <person name="Sun H."/>
            <person name="Sun S."/>
            <person name="Syed K."/>
            <person name="Tsang A."/>
            <person name="Wiebenga A."/>
            <person name="Young D."/>
            <person name="Pisabarro A."/>
            <person name="Eastwood D.C."/>
            <person name="Martin F."/>
            <person name="Cullen D."/>
            <person name="Grigoriev I.V."/>
            <person name="Hibbett D.S."/>
        </authorList>
    </citation>
    <scope>NUCLEOTIDE SEQUENCE [LARGE SCALE GENOMIC DNA]</scope>
    <source>
        <strain evidence="14">RWD-64-598 SS2</strain>
    </source>
</reference>
<gene>
    <name evidence="13" type="ORF">CONPUDRAFT_133657</name>
</gene>
<dbReference type="SUPFAM" id="SSF52777">
    <property type="entry name" value="CoA-dependent acyltransferases"/>
    <property type="match status" value="1"/>
</dbReference>
<dbReference type="PROSITE" id="PS51826">
    <property type="entry name" value="PSBD"/>
    <property type="match status" value="1"/>
</dbReference>
<dbReference type="GeneID" id="19200504"/>
<evidence type="ECO:0000256" key="5">
    <source>
        <dbReference type="ARBA" id="ARBA00022823"/>
    </source>
</evidence>
<evidence type="ECO:0000256" key="7">
    <source>
        <dbReference type="ARBA" id="ARBA00023128"/>
    </source>
</evidence>
<feature type="region of interest" description="Disordered" evidence="10">
    <location>
        <begin position="113"/>
        <end position="212"/>
    </location>
</feature>
<dbReference type="FunFam" id="2.40.50.100:FF:000013">
    <property type="entry name" value="Dihydrolipoamide acetyltransferase component of pyruvate dehydrogenase complex"/>
    <property type="match status" value="1"/>
</dbReference>
<keyword evidence="6" id="KW-0809">Transit peptide</keyword>
<evidence type="ECO:0000256" key="4">
    <source>
        <dbReference type="ARBA" id="ARBA00022679"/>
    </source>
</evidence>
<dbReference type="Pfam" id="PF00364">
    <property type="entry name" value="Biotin_lipoyl"/>
    <property type="match status" value="1"/>
</dbReference>
<dbReference type="OrthoDB" id="15567at2759"/>
<proteinExistence type="inferred from homology"/>
<dbReference type="GO" id="GO:0016407">
    <property type="term" value="F:acetyltransferase activity"/>
    <property type="evidence" value="ECO:0007669"/>
    <property type="project" value="TreeGrafter"/>
</dbReference>
<dbReference type="EC" id="2.3.1.-" evidence="9"/>